<dbReference type="EMBL" id="JACT01000005">
    <property type="protein sequence ID" value="KMS53304.1"/>
    <property type="molecule type" value="Genomic_DNA"/>
</dbReference>
<dbReference type="CDD" id="cd03046">
    <property type="entry name" value="GST_N_GTT1_like"/>
    <property type="match status" value="1"/>
</dbReference>
<dbReference type="AlphaFoldDB" id="A0A0J7XNU3"/>
<reference evidence="5 6" key="1">
    <citation type="journal article" date="2015" name="G3 (Bethesda)">
        <title>Insights into Ongoing Evolution of the Hexachlorocyclohexane Catabolic Pathway from Comparative Genomics of Ten Sphingomonadaceae Strains.</title>
        <authorList>
            <person name="Pearce S.L."/>
            <person name="Oakeshott J.G."/>
            <person name="Pandey G."/>
        </authorList>
    </citation>
    <scope>NUCLEOTIDE SEQUENCE [LARGE SCALE GENOMIC DNA]</scope>
    <source>
        <strain evidence="5 6">LL01</strain>
    </source>
</reference>
<dbReference type="STRING" id="1420583.V473_20350"/>
<dbReference type="FunFam" id="3.40.30.10:FF:000156">
    <property type="entry name" value="Glutathione S-transferase 1"/>
    <property type="match status" value="1"/>
</dbReference>
<dbReference type="SUPFAM" id="SSF52833">
    <property type="entry name" value="Thioredoxin-like"/>
    <property type="match status" value="1"/>
</dbReference>
<dbReference type="Pfam" id="PF13410">
    <property type="entry name" value="GST_C_2"/>
    <property type="match status" value="1"/>
</dbReference>
<dbReference type="InterPro" id="IPR036249">
    <property type="entry name" value="Thioredoxin-like_sf"/>
</dbReference>
<evidence type="ECO:0000313" key="5">
    <source>
        <dbReference type="EMBL" id="KMS53304.1"/>
    </source>
</evidence>
<dbReference type="Gene3D" id="1.20.1050.10">
    <property type="match status" value="1"/>
</dbReference>
<dbReference type="GO" id="GO:0004601">
    <property type="term" value="F:peroxidase activity"/>
    <property type="evidence" value="ECO:0007669"/>
    <property type="project" value="UniProtKB-ARBA"/>
</dbReference>
<evidence type="ECO:0000259" key="4">
    <source>
        <dbReference type="PROSITE" id="PS50404"/>
    </source>
</evidence>
<dbReference type="SFLD" id="SFLDG00358">
    <property type="entry name" value="Main_(cytGST)"/>
    <property type="match status" value="1"/>
</dbReference>
<sequence>MVKVHHLDYSRSTRILWLLEELGEPYEMATYHRDPKSFRAPPELKQAHPLGKSPVIEHNGAVIAESGAILEYLAAKLGGGRLGRSPADADWAEYLEWLHAGEGTAMMGVIMLMMAGGGDTPSRGRAYGLEIVDGAMAEIEAKLDGRDYLLASGFSAADIQFGYVVAVADQFGAVGARPRLRAWLARVTVRPAYLAAIEKGGPWLLPIAR</sequence>
<dbReference type="PROSITE" id="PS50404">
    <property type="entry name" value="GST_NTER"/>
    <property type="match status" value="1"/>
</dbReference>
<organism evidence="5 6">
    <name type="scientific">Sphingobium cupriresistens LL01</name>
    <dbReference type="NCBI Taxonomy" id="1420583"/>
    <lineage>
        <taxon>Bacteria</taxon>
        <taxon>Pseudomonadati</taxon>
        <taxon>Pseudomonadota</taxon>
        <taxon>Alphaproteobacteria</taxon>
        <taxon>Sphingomonadales</taxon>
        <taxon>Sphingomonadaceae</taxon>
        <taxon>Sphingobium</taxon>
    </lineage>
</organism>
<dbReference type="SFLD" id="SFLDG01150">
    <property type="entry name" value="Main.1:_Beta-like"/>
    <property type="match status" value="1"/>
</dbReference>
<evidence type="ECO:0000256" key="3">
    <source>
        <dbReference type="ARBA" id="ARBA00047960"/>
    </source>
</evidence>
<dbReference type="SUPFAM" id="SSF47616">
    <property type="entry name" value="GST C-terminal domain-like"/>
    <property type="match status" value="1"/>
</dbReference>
<comment type="caution">
    <text evidence="5">The sequence shown here is derived from an EMBL/GenBank/DDBJ whole genome shotgun (WGS) entry which is preliminary data.</text>
</comment>
<comment type="catalytic activity">
    <reaction evidence="3">
        <text>RX + glutathione = an S-substituted glutathione + a halide anion + H(+)</text>
        <dbReference type="Rhea" id="RHEA:16437"/>
        <dbReference type="ChEBI" id="CHEBI:15378"/>
        <dbReference type="ChEBI" id="CHEBI:16042"/>
        <dbReference type="ChEBI" id="CHEBI:17792"/>
        <dbReference type="ChEBI" id="CHEBI:57925"/>
        <dbReference type="ChEBI" id="CHEBI:90779"/>
        <dbReference type="EC" id="2.5.1.18"/>
    </reaction>
</comment>
<dbReference type="EC" id="2.5.1.18" evidence="1"/>
<dbReference type="InterPro" id="IPR004045">
    <property type="entry name" value="Glutathione_S-Trfase_N"/>
</dbReference>
<dbReference type="RefSeq" id="WP_066608520.1">
    <property type="nucleotide sequence ID" value="NZ_KQ130436.1"/>
</dbReference>
<evidence type="ECO:0000256" key="1">
    <source>
        <dbReference type="ARBA" id="ARBA00012452"/>
    </source>
</evidence>
<dbReference type="PANTHER" id="PTHR44051">
    <property type="entry name" value="GLUTATHIONE S-TRANSFERASE-RELATED"/>
    <property type="match status" value="1"/>
</dbReference>
<dbReference type="Gene3D" id="3.40.30.10">
    <property type="entry name" value="Glutaredoxin"/>
    <property type="match status" value="1"/>
</dbReference>
<dbReference type="Pfam" id="PF02798">
    <property type="entry name" value="GST_N"/>
    <property type="match status" value="1"/>
</dbReference>
<protein>
    <recommendedName>
        <fullName evidence="1">glutathione transferase</fullName>
        <ecNumber evidence="1">2.5.1.18</ecNumber>
    </recommendedName>
</protein>
<evidence type="ECO:0000313" key="6">
    <source>
        <dbReference type="Proteomes" id="UP000052232"/>
    </source>
</evidence>
<evidence type="ECO:0000256" key="2">
    <source>
        <dbReference type="ARBA" id="ARBA00022679"/>
    </source>
</evidence>
<dbReference type="SFLD" id="SFLDS00019">
    <property type="entry name" value="Glutathione_Transferase_(cytos"/>
    <property type="match status" value="1"/>
</dbReference>
<dbReference type="InterPro" id="IPR040079">
    <property type="entry name" value="Glutathione_S-Trfase"/>
</dbReference>
<dbReference type="PANTHER" id="PTHR44051:SF9">
    <property type="entry name" value="GLUTATHIONE S-TRANSFERASE 1"/>
    <property type="match status" value="1"/>
</dbReference>
<dbReference type="PATRIC" id="fig|1420583.3.peg.3879"/>
<gene>
    <name evidence="5" type="ORF">V473_20350</name>
</gene>
<keyword evidence="2 5" id="KW-0808">Transferase</keyword>
<dbReference type="InterPro" id="IPR036282">
    <property type="entry name" value="Glutathione-S-Trfase_C_sf"/>
</dbReference>
<proteinExistence type="predicted"/>
<keyword evidence="6" id="KW-1185">Reference proteome</keyword>
<feature type="domain" description="GST N-terminal" evidence="4">
    <location>
        <begin position="1"/>
        <end position="81"/>
    </location>
</feature>
<dbReference type="Proteomes" id="UP000052232">
    <property type="component" value="Unassembled WGS sequence"/>
</dbReference>
<accession>A0A0J7XNU3</accession>
<dbReference type="GO" id="GO:0005737">
    <property type="term" value="C:cytoplasm"/>
    <property type="evidence" value="ECO:0007669"/>
    <property type="project" value="UniProtKB-ARBA"/>
</dbReference>
<dbReference type="GO" id="GO:0004364">
    <property type="term" value="F:glutathione transferase activity"/>
    <property type="evidence" value="ECO:0007669"/>
    <property type="project" value="UniProtKB-EC"/>
</dbReference>
<name>A0A0J7XNU3_9SPHN</name>